<evidence type="ECO:0000313" key="1">
    <source>
        <dbReference type="EMBL" id="MDR6527291.1"/>
    </source>
</evidence>
<evidence type="ECO:0000313" key="2">
    <source>
        <dbReference type="Proteomes" id="UP001184861"/>
    </source>
</evidence>
<comment type="caution">
    <text evidence="1">The sequence shown here is derived from an EMBL/GenBank/DDBJ whole genome shotgun (WGS) entry which is preliminary data.</text>
</comment>
<accession>A0AAE3YBV7</accession>
<name>A0AAE3YBV7_9FLAO</name>
<proteinExistence type="predicted"/>
<protein>
    <submittedName>
        <fullName evidence="1">Uncharacterized protein</fullName>
    </submittedName>
</protein>
<sequence length="204" mass="24374">MKNYLSTLKIFIVIQLFLNQDFSAQNLSTEMFTNQNSIDYHFVADQNIKKLFPKNEKNLIQLIINTENDSIYSIYIKNNHNKNIKLIPQDNSLYLIQEALTKDKQWQPIEFWGYSTCGNSYDKTIDFLPHHIMRLSSQRYSGEFQTRIRFKLLLDKQVYYSNSVPSTISPEKFKKSKWFNEIKEMYGKYNIEYIENKLFLNTSL</sequence>
<reference evidence="1" key="1">
    <citation type="submission" date="2023-07" db="EMBL/GenBank/DDBJ databases">
        <title>Sorghum-associated microbial communities from plants grown in Nebraska, USA.</title>
        <authorList>
            <person name="Schachtman D."/>
        </authorList>
    </citation>
    <scope>NUCLEOTIDE SEQUENCE</scope>
    <source>
        <strain evidence="1">DS2360</strain>
    </source>
</reference>
<dbReference type="AlphaFoldDB" id="A0AAE3YBV7"/>
<organism evidence="1 2">
    <name type="scientific">Chryseobacterium rhizosphaerae</name>
    <dbReference type="NCBI Taxonomy" id="395937"/>
    <lineage>
        <taxon>Bacteria</taxon>
        <taxon>Pseudomonadati</taxon>
        <taxon>Bacteroidota</taxon>
        <taxon>Flavobacteriia</taxon>
        <taxon>Flavobacteriales</taxon>
        <taxon>Weeksellaceae</taxon>
        <taxon>Chryseobacterium group</taxon>
        <taxon>Chryseobacterium</taxon>
    </lineage>
</organism>
<gene>
    <name evidence="1" type="ORF">J2787_002683</name>
</gene>
<dbReference type="RefSeq" id="WP_202272158.1">
    <property type="nucleotide sequence ID" value="NZ_JAVDQY010000003.1"/>
</dbReference>
<dbReference type="Proteomes" id="UP001184861">
    <property type="component" value="Unassembled WGS sequence"/>
</dbReference>
<dbReference type="EMBL" id="JAVDQY010000003">
    <property type="protein sequence ID" value="MDR6527291.1"/>
    <property type="molecule type" value="Genomic_DNA"/>
</dbReference>